<evidence type="ECO:0000259" key="6">
    <source>
        <dbReference type="Pfam" id="PF00931"/>
    </source>
</evidence>
<dbReference type="Pfam" id="PF23559">
    <property type="entry name" value="WHD_DRP"/>
    <property type="match status" value="1"/>
</dbReference>
<dbReference type="GO" id="GO:0043531">
    <property type="term" value="F:ADP binding"/>
    <property type="evidence" value="ECO:0007669"/>
    <property type="project" value="InterPro"/>
</dbReference>
<sequence>MAESILLGFTQSLLDKVASRVAKEVALAWGVKDELRKLQRTLVSIRAVIAHAKQQQSHEHKLRVRLEDLKDVLYDSENVLDEFECEAQRKQVIKHGNLLGKTHHFFSYSSPLAFRLKMVHKIKETRKRLNKITAEKDAFNLNQQTNFSSGSHSIWRETHSRVNVLEIIGRDRDKDVIVKRLLCLDANKNPFIVLIVRIGGMGKTALAKLVYNDDRVKLHFDSRIWVCVSEEFNLKIILQKIVKSAAQEPTTIQSIHLLELEQLQAKLQELLQDKKFLHVLDDVWSNNWGQWLELRDLLTGGTTGSSIIMTTRSSKVTYAEGSYYDHELKGFRKVIESQYSRRGVPLVVKALGGLLCSNTDIRYWRSLIDEDILAVLHEEGDILPIIRLSYDHLPAYLKKLFALCPLFPKDHLFTNLELRYYWIASGLLNTSHNNQKPEEACDNYIKELEARSFFQDFEEYGPISSFKMHNIVHDIALFVARNEYLVVNSDIASILDRVRHLSCFARFDNPLVGIPKCLSQAKKLQTLLYVGCAGDARLPKEFLKACISNCKYLRVLNLGGLIFELLPSDIDSLKLSRAI</sequence>
<dbReference type="InterPro" id="IPR058922">
    <property type="entry name" value="WHD_DRP"/>
</dbReference>
<dbReference type="PRINTS" id="PR00364">
    <property type="entry name" value="DISEASERSIST"/>
</dbReference>
<dbReference type="InterPro" id="IPR027417">
    <property type="entry name" value="P-loop_NTPase"/>
</dbReference>
<protein>
    <recommendedName>
        <fullName evidence="11">Disease resistance protein RGA3</fullName>
    </recommendedName>
</protein>
<reference evidence="10" key="1">
    <citation type="journal article" date="2017" name="Plant J.">
        <title>The pomegranate (Punica granatum L.) genome and the genomics of punicalagin biosynthesis.</title>
        <authorList>
            <person name="Qin G."/>
            <person name="Xu C."/>
            <person name="Ming R."/>
            <person name="Tang H."/>
            <person name="Guyot R."/>
            <person name="Kramer E.M."/>
            <person name="Hu Y."/>
            <person name="Yi X."/>
            <person name="Qi Y."/>
            <person name="Xu X."/>
            <person name="Gao Z."/>
            <person name="Pan H."/>
            <person name="Jian J."/>
            <person name="Tian Y."/>
            <person name="Yue Z."/>
            <person name="Xu Y."/>
        </authorList>
    </citation>
    <scope>NUCLEOTIDE SEQUENCE [LARGE SCALE GENOMIC DNA]</scope>
    <source>
        <strain evidence="10">cv. Dabenzi</strain>
    </source>
</reference>
<evidence type="ECO:0000256" key="4">
    <source>
        <dbReference type="ARBA" id="ARBA00022840"/>
    </source>
</evidence>
<dbReference type="Pfam" id="PF18052">
    <property type="entry name" value="Rx_N"/>
    <property type="match status" value="1"/>
</dbReference>
<dbReference type="EMBL" id="MTKT01003433">
    <property type="protein sequence ID" value="OWM74798.1"/>
    <property type="molecule type" value="Genomic_DNA"/>
</dbReference>
<dbReference type="InterPro" id="IPR041118">
    <property type="entry name" value="Rx_N"/>
</dbReference>
<keyword evidence="1" id="KW-0677">Repeat</keyword>
<evidence type="ECO:0000313" key="10">
    <source>
        <dbReference type="Proteomes" id="UP000197138"/>
    </source>
</evidence>
<dbReference type="SUPFAM" id="SSF52540">
    <property type="entry name" value="P-loop containing nucleoside triphosphate hydrolases"/>
    <property type="match status" value="1"/>
</dbReference>
<feature type="domain" description="Disease resistance N-terminal" evidence="7">
    <location>
        <begin position="11"/>
        <end position="97"/>
    </location>
</feature>
<feature type="coiled-coil region" evidence="5">
    <location>
        <begin position="35"/>
        <end position="86"/>
    </location>
</feature>
<dbReference type="AlphaFoldDB" id="A0A218WQQ2"/>
<dbReference type="InterPro" id="IPR036388">
    <property type="entry name" value="WH-like_DNA-bd_sf"/>
</dbReference>
<evidence type="ECO:0000256" key="2">
    <source>
        <dbReference type="ARBA" id="ARBA00022741"/>
    </source>
</evidence>
<accession>A0A218WQQ2</accession>
<organism evidence="9 10">
    <name type="scientific">Punica granatum</name>
    <name type="common">Pomegranate</name>
    <dbReference type="NCBI Taxonomy" id="22663"/>
    <lineage>
        <taxon>Eukaryota</taxon>
        <taxon>Viridiplantae</taxon>
        <taxon>Streptophyta</taxon>
        <taxon>Embryophyta</taxon>
        <taxon>Tracheophyta</taxon>
        <taxon>Spermatophyta</taxon>
        <taxon>Magnoliopsida</taxon>
        <taxon>eudicotyledons</taxon>
        <taxon>Gunneridae</taxon>
        <taxon>Pentapetalae</taxon>
        <taxon>rosids</taxon>
        <taxon>malvids</taxon>
        <taxon>Myrtales</taxon>
        <taxon>Lythraceae</taxon>
        <taxon>Punica</taxon>
    </lineage>
</organism>
<gene>
    <name evidence="9" type="ORF">CDL15_Pgr004565</name>
</gene>
<dbReference type="Gene3D" id="1.10.10.10">
    <property type="entry name" value="Winged helix-like DNA-binding domain superfamily/Winged helix DNA-binding domain"/>
    <property type="match status" value="1"/>
</dbReference>
<evidence type="ECO:0000259" key="7">
    <source>
        <dbReference type="Pfam" id="PF18052"/>
    </source>
</evidence>
<proteinExistence type="predicted"/>
<dbReference type="GO" id="GO:0006952">
    <property type="term" value="P:defense response"/>
    <property type="evidence" value="ECO:0007669"/>
    <property type="project" value="UniProtKB-KW"/>
</dbReference>
<evidence type="ECO:0000313" key="9">
    <source>
        <dbReference type="EMBL" id="OWM74798.1"/>
    </source>
</evidence>
<dbReference type="Gene3D" id="1.20.5.4130">
    <property type="match status" value="1"/>
</dbReference>
<comment type="caution">
    <text evidence="9">The sequence shown here is derived from an EMBL/GenBank/DDBJ whole genome shotgun (WGS) entry which is preliminary data.</text>
</comment>
<dbReference type="PANTHER" id="PTHR36766">
    <property type="entry name" value="PLANT BROAD-SPECTRUM MILDEW RESISTANCE PROTEIN RPW8"/>
    <property type="match status" value="1"/>
</dbReference>
<evidence type="ECO:0008006" key="11">
    <source>
        <dbReference type="Google" id="ProtNLM"/>
    </source>
</evidence>
<evidence type="ECO:0000256" key="5">
    <source>
        <dbReference type="SAM" id="Coils"/>
    </source>
</evidence>
<keyword evidence="5" id="KW-0175">Coiled coil</keyword>
<dbReference type="InterPro" id="IPR002182">
    <property type="entry name" value="NB-ARC"/>
</dbReference>
<keyword evidence="3" id="KW-0611">Plant defense</keyword>
<dbReference type="Proteomes" id="UP000197138">
    <property type="component" value="Unassembled WGS sequence"/>
</dbReference>
<dbReference type="GO" id="GO:0005524">
    <property type="term" value="F:ATP binding"/>
    <property type="evidence" value="ECO:0007669"/>
    <property type="project" value="UniProtKB-KW"/>
</dbReference>
<keyword evidence="2" id="KW-0547">Nucleotide-binding</keyword>
<name>A0A218WQQ2_PUNGR</name>
<keyword evidence="4" id="KW-0067">ATP-binding</keyword>
<feature type="domain" description="Disease resistance protein winged helix" evidence="8">
    <location>
        <begin position="406"/>
        <end position="476"/>
    </location>
</feature>
<feature type="domain" description="NB-ARC" evidence="6">
    <location>
        <begin position="175"/>
        <end position="329"/>
    </location>
</feature>
<dbReference type="PANTHER" id="PTHR36766:SF61">
    <property type="entry name" value="NB-ARC DOMAIN DISEASE RESISTANCE PROTEIN"/>
    <property type="match status" value="1"/>
</dbReference>
<evidence type="ECO:0000256" key="3">
    <source>
        <dbReference type="ARBA" id="ARBA00022821"/>
    </source>
</evidence>
<evidence type="ECO:0000259" key="8">
    <source>
        <dbReference type="Pfam" id="PF23559"/>
    </source>
</evidence>
<evidence type="ECO:0000256" key="1">
    <source>
        <dbReference type="ARBA" id="ARBA00022737"/>
    </source>
</evidence>
<dbReference type="Gene3D" id="3.40.50.300">
    <property type="entry name" value="P-loop containing nucleotide triphosphate hydrolases"/>
    <property type="match status" value="1"/>
</dbReference>
<dbReference type="Pfam" id="PF00931">
    <property type="entry name" value="NB-ARC"/>
    <property type="match status" value="1"/>
</dbReference>
<feature type="coiled-coil region" evidence="5">
    <location>
        <begin position="253"/>
        <end position="280"/>
    </location>
</feature>